<feature type="chain" id="PRO_5012215944" evidence="2">
    <location>
        <begin position="22"/>
        <end position="76"/>
    </location>
</feature>
<evidence type="ECO:0000313" key="3">
    <source>
        <dbReference type="EMBL" id="ASD63383.1"/>
    </source>
</evidence>
<dbReference type="EMBL" id="CP020946">
    <property type="protein sequence ID" value="ASD63383.1"/>
    <property type="molecule type" value="Genomic_DNA"/>
</dbReference>
<evidence type="ECO:0000256" key="2">
    <source>
        <dbReference type="SAM" id="SignalP"/>
    </source>
</evidence>
<dbReference type="AlphaFoldDB" id="A0A1Z3N7C4"/>
<dbReference type="OrthoDB" id="5297380at2"/>
<evidence type="ECO:0000313" key="4">
    <source>
        <dbReference type="Proteomes" id="UP000197003"/>
    </source>
</evidence>
<reference evidence="3 4" key="1">
    <citation type="submission" date="2017-04" db="EMBL/GenBank/DDBJ databases">
        <title>Whole genome sequence of Bdellovibrio bacteriovorus strain SSB218315.</title>
        <authorList>
            <person name="Oyedara O."/>
            <person name="Rodriguez-Perez M.A."/>
        </authorList>
    </citation>
    <scope>NUCLEOTIDE SEQUENCE [LARGE SCALE GENOMIC DNA]</scope>
    <source>
        <strain evidence="3 4">SSB218315</strain>
    </source>
</reference>
<organism evidence="3 4">
    <name type="scientific">Bdellovibrio bacteriovorus</name>
    <dbReference type="NCBI Taxonomy" id="959"/>
    <lineage>
        <taxon>Bacteria</taxon>
        <taxon>Pseudomonadati</taxon>
        <taxon>Bdellovibrionota</taxon>
        <taxon>Bdellovibrionia</taxon>
        <taxon>Bdellovibrionales</taxon>
        <taxon>Pseudobdellovibrionaceae</taxon>
        <taxon>Bdellovibrio</taxon>
    </lineage>
</organism>
<dbReference type="RefSeq" id="WP_088564925.1">
    <property type="nucleotide sequence ID" value="NZ_CP020946.1"/>
</dbReference>
<feature type="signal peptide" evidence="2">
    <location>
        <begin position="1"/>
        <end position="21"/>
    </location>
</feature>
<keyword evidence="2" id="KW-0732">Signal</keyword>
<accession>A0A1Z3N7C4</accession>
<feature type="compositionally biased region" description="Basic and acidic residues" evidence="1">
    <location>
        <begin position="45"/>
        <end position="76"/>
    </location>
</feature>
<dbReference type="Proteomes" id="UP000197003">
    <property type="component" value="Chromosome"/>
</dbReference>
<evidence type="ECO:0000256" key="1">
    <source>
        <dbReference type="SAM" id="MobiDB-lite"/>
    </source>
</evidence>
<name>A0A1Z3N7C4_BDEBC</name>
<gene>
    <name evidence="3" type="ORF">B9G79_07250</name>
</gene>
<proteinExistence type="predicted"/>
<feature type="region of interest" description="Disordered" evidence="1">
    <location>
        <begin position="38"/>
        <end position="76"/>
    </location>
</feature>
<protein>
    <submittedName>
        <fullName evidence="3">Uncharacterized protein</fullName>
    </submittedName>
</protein>
<sequence length="76" mass="8811">MKSKAIFYAFIGLLMASNAHASDLELSNKLEQSQKLAANSWSQADAHDDKRIEEKESEKIPESRKHFYSPREHAWY</sequence>